<proteinExistence type="predicted"/>
<dbReference type="Pfam" id="PF05124">
    <property type="entry name" value="S_layer_C"/>
    <property type="match status" value="1"/>
</dbReference>
<dbReference type="EMBL" id="CP000968">
    <property type="protein sequence ID" value="ACB08286.1"/>
    <property type="molecule type" value="Genomic_DNA"/>
</dbReference>
<sequence length="917" mass="101002">MRKAYMMAALLVLLGASLLPAAAYPIHLFPQPFVKDGTIDYDFDGMPDVAIILGSKAAPEDVLGATLIAAKMGSHLYYSNALYVDEKDAANHGITLYHGSFSAQAYGQRYQALDLVGSWEATHRFKGFLWSWNWDTTPDPFKRIYPLYDDYVFVPASVKSAKNPTQIRYSVGRMFDPDELKEWVVFATSTGSTYYPPAYNDVEKATYGVPLTLDCPGTFTFGADAFDSVKNFAADYKGTITYTWAHAGFYFIHPLNPIDIAIGTKVDLPWLGYTLEAKEVEVDGLSYSVGFVAYKLGTTTPVDYFHIESQNAGTNVPQDNVPSSYEFFLYSITHRDLYILADINGDGKIDSNERLTTYFGITVRDVDEALDVVTMDFYSLILAPNIYPGHGYSTASGDRAYDWDNTVWYFGSDYGWPHPAGSDYAHAANLTTPYGSMNVDVILEKSNYPDPAGPRVFAGGNMGLTWSITYPATATIFRDAKGYIVDTSKVFAPWVNKLAADESFLGISGYYNAYTDEDEWYVVVKSGVLGATIFVQDETGWYKPLNTDGKLLVGGKELWFTSVSSGVVTAYQECPALPPTVGAEYCGPTCGPAWGIYNFTQGERTLTKIECKTFVEDDELYGYTASYPDTCTKTIDQSSYATYEDDDVTTAVWHWQLNWFYPINATGVFAGIYDRVEDRNKDGVFTGATELVPVTTAEGKTVFEDVTPAAYKDLYFNFANPEEVFSFVRAPIAYMDSWIFDGKALSDDVKNKKLILVGGPLVNSLVKYLNDTGALYILYKTDGKVTWLYNPLAAPGERNINLTYALSLIDPTIDPSYVYKIEGGNGLGVIQYAKSNPWNPDKEILVVAGTDRFGTLSASIALADPTKLANITISTYYNAGVGKVAPAVIVIGIRPTTVPTKVVIQPVLVVPVGLPSS</sequence>
<reference evidence="2 3" key="1">
    <citation type="journal article" date="2008" name="Proc. Natl. Acad. Sci. U.S.A.">
        <title>A korarchaeal genome reveals new insights into the evolution of the Archaea.</title>
        <authorList>
            <person name="Elkins J.G."/>
            <person name="Podar M."/>
            <person name="Graham D.E."/>
            <person name="Makarova K.S."/>
            <person name="Wolf Y."/>
            <person name="Randau L."/>
            <person name="Hedlund B.P."/>
            <person name="Brochier-Armanet C."/>
            <person name="Kunin V."/>
            <person name="Anderson I."/>
            <person name="Lapidus A."/>
            <person name="Goltsman E."/>
            <person name="Barry K."/>
            <person name="Koonin E.V."/>
            <person name="Hugenholtz P."/>
            <person name="Kyrpides N."/>
            <person name="Wanner G."/>
            <person name="Richardson P."/>
            <person name="Keller M."/>
            <person name="Stetter K.O."/>
        </authorList>
    </citation>
    <scope>NUCLEOTIDE SEQUENCE [LARGE SCALE GENOMIC DNA]</scope>
    <source>
        <strain evidence="3">OPF8</strain>
    </source>
</reference>
<dbReference type="InterPro" id="IPR022651">
    <property type="entry name" value="S_layer_C"/>
</dbReference>
<keyword evidence="3" id="KW-1185">Reference proteome</keyword>
<organism evidence="2 3">
    <name type="scientific">Korarchaeum cryptofilum (strain OPF8)</name>
    <dbReference type="NCBI Taxonomy" id="374847"/>
    <lineage>
        <taxon>Archaea</taxon>
        <taxon>Thermoproteota</taxon>
        <taxon>Candidatus Korarchaeia</taxon>
        <taxon>Candidatus Korarchaeales</taxon>
        <taxon>Candidatus Korarchaeaceae</taxon>
        <taxon>Candidatus Korarchaeum</taxon>
    </lineage>
</organism>
<dbReference type="AlphaFoldDB" id="B1L757"/>
<dbReference type="InterPro" id="IPR006454">
    <property type="entry name" value="S_layer_MJ"/>
</dbReference>
<evidence type="ECO:0000313" key="3">
    <source>
        <dbReference type="Proteomes" id="UP000001686"/>
    </source>
</evidence>
<dbReference type="Proteomes" id="UP000001686">
    <property type="component" value="Chromosome"/>
</dbReference>
<dbReference type="RefSeq" id="WP_012310183.1">
    <property type="nucleotide sequence ID" value="NC_010482.1"/>
</dbReference>
<dbReference type="EnsemblBacteria" id="ACB08286">
    <property type="protein sequence ID" value="ACB08286"/>
    <property type="gene ID" value="Kcr_1540"/>
</dbReference>
<protein>
    <submittedName>
        <fullName evidence="2">S-layer-like protein</fullName>
    </submittedName>
</protein>
<dbReference type="GeneID" id="6094817"/>
<dbReference type="eggNOG" id="arCOG07087">
    <property type="taxonomic scope" value="Archaea"/>
</dbReference>
<dbReference type="InParanoid" id="B1L757"/>
<evidence type="ECO:0000259" key="1">
    <source>
        <dbReference type="Pfam" id="PF05124"/>
    </source>
</evidence>
<dbReference type="HOGENOM" id="CLU_317537_0_0_2"/>
<name>B1L757_KORCO</name>
<gene>
    <name evidence="2" type="ordered locus">Kcr_1540</name>
</gene>
<evidence type="ECO:0000313" key="2">
    <source>
        <dbReference type="EMBL" id="ACB08286.1"/>
    </source>
</evidence>
<accession>B1L757</accession>
<dbReference type="NCBIfam" id="TIGR01564">
    <property type="entry name" value="S_layer_MJ"/>
    <property type="match status" value="1"/>
</dbReference>
<dbReference type="OrthoDB" id="92388at2157"/>
<dbReference type="KEGG" id="kcr:Kcr_1540"/>
<feature type="domain" description="S-layer protein outer" evidence="1">
    <location>
        <begin position="26"/>
        <end position="865"/>
    </location>
</feature>
<dbReference type="STRING" id="374847.Kcr_1540"/>